<dbReference type="Proteomes" id="UP000825935">
    <property type="component" value="Chromosome 22"/>
</dbReference>
<dbReference type="EMBL" id="CM035427">
    <property type="protein sequence ID" value="KAH7306934.1"/>
    <property type="molecule type" value="Genomic_DNA"/>
</dbReference>
<protein>
    <submittedName>
        <fullName evidence="1">Uncharacterized protein</fullName>
    </submittedName>
</protein>
<sequence length="109" mass="12562">MRASYNNEFANSWMKMTTFREEIHVMDNELISNHHIIGRERGENESYLPHLLGCIEVLKKSKSPLLSCLIQGKSVAILQRVIAVLSYPSPFYEGYISVNIVQWVNLHVN</sequence>
<evidence type="ECO:0000313" key="1">
    <source>
        <dbReference type="EMBL" id="KAH7306934.1"/>
    </source>
</evidence>
<keyword evidence="2" id="KW-1185">Reference proteome</keyword>
<proteinExistence type="predicted"/>
<accession>A0A8T2S7D8</accession>
<dbReference type="AlphaFoldDB" id="A0A8T2S7D8"/>
<evidence type="ECO:0000313" key="2">
    <source>
        <dbReference type="Proteomes" id="UP000825935"/>
    </source>
</evidence>
<reference evidence="1" key="1">
    <citation type="submission" date="2021-08" db="EMBL/GenBank/DDBJ databases">
        <title>WGS assembly of Ceratopteris richardii.</title>
        <authorList>
            <person name="Marchant D.B."/>
            <person name="Chen G."/>
            <person name="Jenkins J."/>
            <person name="Shu S."/>
            <person name="Leebens-Mack J."/>
            <person name="Grimwood J."/>
            <person name="Schmutz J."/>
            <person name="Soltis P."/>
            <person name="Soltis D."/>
            <person name="Chen Z.-H."/>
        </authorList>
    </citation>
    <scope>NUCLEOTIDE SEQUENCE</scope>
    <source>
        <strain evidence="1">Whitten #5841</strain>
        <tissue evidence="1">Leaf</tissue>
    </source>
</reference>
<organism evidence="1 2">
    <name type="scientific">Ceratopteris richardii</name>
    <name type="common">Triangle waterfern</name>
    <dbReference type="NCBI Taxonomy" id="49495"/>
    <lineage>
        <taxon>Eukaryota</taxon>
        <taxon>Viridiplantae</taxon>
        <taxon>Streptophyta</taxon>
        <taxon>Embryophyta</taxon>
        <taxon>Tracheophyta</taxon>
        <taxon>Polypodiopsida</taxon>
        <taxon>Polypodiidae</taxon>
        <taxon>Polypodiales</taxon>
        <taxon>Pteridineae</taxon>
        <taxon>Pteridaceae</taxon>
        <taxon>Parkerioideae</taxon>
        <taxon>Ceratopteris</taxon>
    </lineage>
</organism>
<comment type="caution">
    <text evidence="1">The sequence shown here is derived from an EMBL/GenBank/DDBJ whole genome shotgun (WGS) entry which is preliminary data.</text>
</comment>
<gene>
    <name evidence="1" type="ORF">KP509_22G038000</name>
</gene>
<name>A0A8T2S7D8_CERRI</name>